<dbReference type="Proteomes" id="UP000017836">
    <property type="component" value="Unassembled WGS sequence"/>
</dbReference>
<name>W1PTG3_AMBTC</name>
<evidence type="ECO:0000313" key="3">
    <source>
        <dbReference type="EMBL" id="ERN10996.1"/>
    </source>
</evidence>
<feature type="transmembrane region" description="Helical" evidence="2">
    <location>
        <begin position="466"/>
        <end position="486"/>
    </location>
</feature>
<organism evidence="3 4">
    <name type="scientific">Amborella trichopoda</name>
    <dbReference type="NCBI Taxonomy" id="13333"/>
    <lineage>
        <taxon>Eukaryota</taxon>
        <taxon>Viridiplantae</taxon>
        <taxon>Streptophyta</taxon>
        <taxon>Embryophyta</taxon>
        <taxon>Tracheophyta</taxon>
        <taxon>Spermatophyta</taxon>
        <taxon>Magnoliopsida</taxon>
        <taxon>Amborellales</taxon>
        <taxon>Amborellaceae</taxon>
        <taxon>Amborella</taxon>
    </lineage>
</organism>
<feature type="region of interest" description="Disordered" evidence="1">
    <location>
        <begin position="76"/>
        <end position="96"/>
    </location>
</feature>
<dbReference type="AlphaFoldDB" id="W1PTG3"/>
<feature type="compositionally biased region" description="Basic and acidic residues" evidence="1">
    <location>
        <begin position="171"/>
        <end position="183"/>
    </location>
</feature>
<dbReference type="eggNOG" id="ENOG502QT92">
    <property type="taxonomic scope" value="Eukaryota"/>
</dbReference>
<dbReference type="Gramene" id="ERN10996">
    <property type="protein sequence ID" value="ERN10996"/>
    <property type="gene ID" value="AMTR_s00160p00077470"/>
</dbReference>
<dbReference type="OMA" id="ALPYMIF"/>
<protein>
    <submittedName>
        <fullName evidence="3">Uncharacterized protein</fullName>
    </submittedName>
</protein>
<dbReference type="HOGENOM" id="CLU_032866_0_0_1"/>
<sequence>MAASQSPSSLLCPTTFDGVLASSKTLVRFPFMKNPRTRALFLSPLSASSNDSSARLEDGAEVPDVVKLALERAKAYKKSKEGNRNPKSIPNSVLNEKLDSKPVDSLAKKIENASLEGDAQVPDAVKMALQRAVEYRKGKRERGKGVEGPSSVSKSEAAMPGSQGQSSLGGLKERDEVEEKSALKDDAEFMSVKRGIPEQEGTISRIDFMGLDFSDKKNYRGLPPGLVPVSEPFPEGEIPDVEIIVGDTSKFGMKTETVEEDNSSDLYKPKVSTWGVFPRPSDISKTFGGGRVIRPGEVLETKEDKAEKQARTRQLLAAYKNKMGLNVDPKTKAECEKALKDGDCLMELGKLKDALSYYEKVMKNLVFQSELHGFAALQWSICQDSLSRSKEAQIMYEKLQNHPNVQVSKKARQFIFGFEAMEMMKISSSPISPKATGYQNYFEAFVEDTPTYSIAEEEDGALIQAIIPYIWLLFSPIILLAVAIAARKVI</sequence>
<feature type="compositionally biased region" description="Low complexity" evidence="1">
    <location>
        <begin position="161"/>
        <end position="170"/>
    </location>
</feature>
<keyword evidence="2" id="KW-1133">Transmembrane helix</keyword>
<evidence type="ECO:0000256" key="2">
    <source>
        <dbReference type="SAM" id="Phobius"/>
    </source>
</evidence>
<dbReference type="OrthoDB" id="206869at2759"/>
<gene>
    <name evidence="3" type="ORF">AMTR_s00160p00077470</name>
</gene>
<evidence type="ECO:0000313" key="4">
    <source>
        <dbReference type="Proteomes" id="UP000017836"/>
    </source>
</evidence>
<proteinExistence type="predicted"/>
<keyword evidence="2" id="KW-0472">Membrane</keyword>
<dbReference type="PANTHER" id="PTHR35482:SF1">
    <property type="entry name" value="CYTOCHROME C OXIDASE SUBUNIT"/>
    <property type="match status" value="1"/>
</dbReference>
<dbReference type="EMBL" id="KI392724">
    <property type="protein sequence ID" value="ERN10996.1"/>
    <property type="molecule type" value="Genomic_DNA"/>
</dbReference>
<feature type="region of interest" description="Disordered" evidence="1">
    <location>
        <begin position="136"/>
        <end position="183"/>
    </location>
</feature>
<reference evidence="4" key="1">
    <citation type="journal article" date="2013" name="Science">
        <title>The Amborella genome and the evolution of flowering plants.</title>
        <authorList>
            <consortium name="Amborella Genome Project"/>
        </authorList>
    </citation>
    <scope>NUCLEOTIDE SEQUENCE [LARGE SCALE GENOMIC DNA]</scope>
</reference>
<dbReference type="PANTHER" id="PTHR35482">
    <property type="entry name" value="CYTOCHROME C OXIDASE SUBUNIT"/>
    <property type="match status" value="1"/>
</dbReference>
<accession>W1PTG3</accession>
<keyword evidence="2" id="KW-0812">Transmembrane</keyword>
<feature type="compositionally biased region" description="Polar residues" evidence="1">
    <location>
        <begin position="85"/>
        <end position="94"/>
    </location>
</feature>
<keyword evidence="4" id="KW-1185">Reference proteome</keyword>
<dbReference type="KEGG" id="atr:18439180"/>
<evidence type="ECO:0000256" key="1">
    <source>
        <dbReference type="SAM" id="MobiDB-lite"/>
    </source>
</evidence>